<evidence type="ECO:0000313" key="1">
    <source>
        <dbReference type="EMBL" id="KAK3929413.1"/>
    </source>
</evidence>
<feature type="non-terminal residue" evidence="1">
    <location>
        <position position="1"/>
    </location>
</feature>
<gene>
    <name evidence="1" type="ORF">KUF71_018050</name>
</gene>
<reference evidence="1" key="2">
    <citation type="journal article" date="2023" name="BMC Genomics">
        <title>Pest status, molecular evolution, and epigenetic factors derived from the genome assembly of Frankliniella fusca, a thysanopteran phytovirus vector.</title>
        <authorList>
            <person name="Catto M.A."/>
            <person name="Labadie P.E."/>
            <person name="Jacobson A.L."/>
            <person name="Kennedy G.G."/>
            <person name="Srinivasan R."/>
            <person name="Hunt B.G."/>
        </authorList>
    </citation>
    <scope>NUCLEOTIDE SEQUENCE</scope>
    <source>
        <strain evidence="1">PL_HMW_Pooled</strain>
    </source>
</reference>
<sequence>VDGLKTFLFLFFYKNKNKNRGVTSRGVSSRKHTINSFNFSSRLIYILFLNSPIYLFLKYRGNLPRGKHSETLL</sequence>
<name>A0AAE1HXX4_9NEOP</name>
<protein>
    <submittedName>
        <fullName evidence="1">F-box protein</fullName>
    </submittedName>
</protein>
<proteinExistence type="predicted"/>
<reference evidence="1" key="1">
    <citation type="submission" date="2021-07" db="EMBL/GenBank/DDBJ databases">
        <authorList>
            <person name="Catto M.A."/>
            <person name="Jacobson A."/>
            <person name="Kennedy G."/>
            <person name="Labadie P."/>
            <person name="Hunt B.G."/>
            <person name="Srinivasan R."/>
        </authorList>
    </citation>
    <scope>NUCLEOTIDE SEQUENCE</scope>
    <source>
        <strain evidence="1">PL_HMW_Pooled</strain>
        <tissue evidence="1">Head</tissue>
    </source>
</reference>
<organism evidence="1 2">
    <name type="scientific">Frankliniella fusca</name>
    <dbReference type="NCBI Taxonomy" id="407009"/>
    <lineage>
        <taxon>Eukaryota</taxon>
        <taxon>Metazoa</taxon>
        <taxon>Ecdysozoa</taxon>
        <taxon>Arthropoda</taxon>
        <taxon>Hexapoda</taxon>
        <taxon>Insecta</taxon>
        <taxon>Pterygota</taxon>
        <taxon>Neoptera</taxon>
        <taxon>Paraneoptera</taxon>
        <taxon>Thysanoptera</taxon>
        <taxon>Terebrantia</taxon>
        <taxon>Thripoidea</taxon>
        <taxon>Thripidae</taxon>
        <taxon>Frankliniella</taxon>
    </lineage>
</organism>
<dbReference type="AlphaFoldDB" id="A0AAE1HXX4"/>
<comment type="caution">
    <text evidence="1">The sequence shown here is derived from an EMBL/GenBank/DDBJ whole genome shotgun (WGS) entry which is preliminary data.</text>
</comment>
<accession>A0AAE1HXX4</accession>
<dbReference type="Proteomes" id="UP001219518">
    <property type="component" value="Unassembled WGS sequence"/>
</dbReference>
<evidence type="ECO:0000313" key="2">
    <source>
        <dbReference type="Proteomes" id="UP001219518"/>
    </source>
</evidence>
<dbReference type="EMBL" id="JAHWGI010001400">
    <property type="protein sequence ID" value="KAK3929413.1"/>
    <property type="molecule type" value="Genomic_DNA"/>
</dbReference>
<keyword evidence="2" id="KW-1185">Reference proteome</keyword>